<dbReference type="PANTHER" id="PTHR22777:SF17">
    <property type="entry name" value="UPF0053 PROTEIN SLL0260"/>
    <property type="match status" value="1"/>
</dbReference>
<dbReference type="InterPro" id="IPR044751">
    <property type="entry name" value="Ion_transp-like_CBS"/>
</dbReference>
<feature type="domain" description="CBS" evidence="11">
    <location>
        <begin position="282"/>
        <end position="339"/>
    </location>
</feature>
<feature type="domain" description="CNNM transmembrane" evidence="12">
    <location>
        <begin position="1"/>
        <end position="199"/>
    </location>
</feature>
<dbReference type="GO" id="GO:0050660">
    <property type="term" value="F:flavin adenine dinucleotide binding"/>
    <property type="evidence" value="ECO:0007669"/>
    <property type="project" value="InterPro"/>
</dbReference>
<dbReference type="RefSeq" id="WP_171709426.1">
    <property type="nucleotide sequence ID" value="NZ_JAAVLW010000003.1"/>
</dbReference>
<accession>A0A7Y4H2M0</accession>
<dbReference type="EMBL" id="JAAVLW010000003">
    <property type="protein sequence ID" value="NOJ46524.1"/>
    <property type="molecule type" value="Genomic_DNA"/>
</dbReference>
<dbReference type="InterPro" id="IPR046342">
    <property type="entry name" value="CBS_dom_sf"/>
</dbReference>
<evidence type="ECO:0000313" key="14">
    <source>
        <dbReference type="Proteomes" id="UP000528734"/>
    </source>
</evidence>
<gene>
    <name evidence="13" type="ORF">HCN50_09755</name>
</gene>
<protein>
    <submittedName>
        <fullName evidence="13">HlyC/CorC family transporter</fullName>
    </submittedName>
</protein>
<dbReference type="InterPro" id="IPR000644">
    <property type="entry name" value="CBS_dom"/>
</dbReference>
<dbReference type="CDD" id="cd04590">
    <property type="entry name" value="CBS_pair_CorC_HlyC_assoc"/>
    <property type="match status" value="1"/>
</dbReference>
<evidence type="ECO:0000256" key="4">
    <source>
        <dbReference type="ARBA" id="ARBA00022737"/>
    </source>
</evidence>
<dbReference type="PROSITE" id="PS51846">
    <property type="entry name" value="CNNM"/>
    <property type="match status" value="1"/>
</dbReference>
<reference evidence="13 14" key="1">
    <citation type="submission" date="2020-03" db="EMBL/GenBank/DDBJ databases">
        <title>Bradyrhizobium diversity isolated from nodules of Muelleranthus trifoliolatus.</title>
        <authorList>
            <person name="Klepa M."/>
            <person name="Helene L."/>
            <person name="Hungria M."/>
        </authorList>
    </citation>
    <scope>NUCLEOTIDE SEQUENCE [LARGE SCALE GENOMIC DNA]</scope>
    <source>
        <strain evidence="13 14">WSM 1744</strain>
    </source>
</reference>
<dbReference type="GO" id="GO:0005886">
    <property type="term" value="C:plasma membrane"/>
    <property type="evidence" value="ECO:0007669"/>
    <property type="project" value="TreeGrafter"/>
</dbReference>
<dbReference type="Gene3D" id="3.30.465.10">
    <property type="match status" value="1"/>
</dbReference>
<evidence type="ECO:0000256" key="1">
    <source>
        <dbReference type="ARBA" id="ARBA00004141"/>
    </source>
</evidence>
<evidence type="ECO:0000256" key="9">
    <source>
        <dbReference type="PROSITE-ProRule" id="PRU01193"/>
    </source>
</evidence>
<evidence type="ECO:0000256" key="8">
    <source>
        <dbReference type="PROSITE-ProRule" id="PRU00703"/>
    </source>
</evidence>
<proteinExistence type="inferred from homology"/>
<dbReference type="AlphaFoldDB" id="A0A7Y4H2M0"/>
<keyword evidence="6 8" id="KW-0129">CBS domain</keyword>
<dbReference type="Gene3D" id="3.10.580.10">
    <property type="entry name" value="CBS-domain"/>
    <property type="match status" value="1"/>
</dbReference>
<dbReference type="InterPro" id="IPR016169">
    <property type="entry name" value="FAD-bd_PCMH_sub2"/>
</dbReference>
<organism evidence="13 14">
    <name type="scientific">Bradyrhizobium archetypum</name>
    <dbReference type="NCBI Taxonomy" id="2721160"/>
    <lineage>
        <taxon>Bacteria</taxon>
        <taxon>Pseudomonadati</taxon>
        <taxon>Pseudomonadota</taxon>
        <taxon>Alphaproteobacteria</taxon>
        <taxon>Hyphomicrobiales</taxon>
        <taxon>Nitrobacteraceae</taxon>
        <taxon>Bradyrhizobium</taxon>
    </lineage>
</organism>
<feature type="transmembrane region" description="Helical" evidence="10">
    <location>
        <begin position="6"/>
        <end position="27"/>
    </location>
</feature>
<dbReference type="PROSITE" id="PS51371">
    <property type="entry name" value="CBS"/>
    <property type="match status" value="2"/>
</dbReference>
<dbReference type="SUPFAM" id="SSF54631">
    <property type="entry name" value="CBS-domain pair"/>
    <property type="match status" value="1"/>
</dbReference>
<keyword evidence="3 9" id="KW-0812">Transmembrane</keyword>
<dbReference type="InterPro" id="IPR036318">
    <property type="entry name" value="FAD-bd_PCMH-like_sf"/>
</dbReference>
<keyword evidence="5 9" id="KW-1133">Transmembrane helix</keyword>
<sequence length="435" mass="46498">MLTFELGIVTILIVTNGLLSMSELAIVSSRPARLAALAEKHVKGSRRALALASDHGKFLSTVQIGITLIGVLSGAFSGATLGQRLSSLLVGAGWPLGVADTIGVGIVVTAITYASLIIGELVPKQIALRDPESVAVRVAPYMMLLARISLPAVWLLDRSGKALLWLLGHRGGTSERVSEDEIRTLVVEAENAGVLEPGEKEMIAGVMRLGDLPVGAVMTPRREVSMINLTDDLQAIRAVLAASSHSRLVVFDQAADTAVGIVSARDMLDRCLSGQPLDIAKLVRPAPVIPEFLDARDVVAILRDSTVHMGLVHDEYGGFQGVVTSADILESIVGGFHTEEGPPEAAAVRRNDGSYLISGWMSAVEFASLLRFELPASRHYQTVAGFLLNRFGRIPDVGDHIEAEGWRFEIIDLDGRRIDKVLATRISDASVQVDA</sequence>
<evidence type="ECO:0000256" key="5">
    <source>
        <dbReference type="ARBA" id="ARBA00022989"/>
    </source>
</evidence>
<feature type="transmembrane region" description="Helical" evidence="10">
    <location>
        <begin position="134"/>
        <end position="156"/>
    </location>
</feature>
<dbReference type="SUPFAM" id="SSF56176">
    <property type="entry name" value="FAD-binding/transporter-associated domain-like"/>
    <property type="match status" value="1"/>
</dbReference>
<name>A0A7Y4H2M0_9BRAD</name>
<feature type="domain" description="CBS" evidence="11">
    <location>
        <begin position="218"/>
        <end position="277"/>
    </location>
</feature>
<evidence type="ECO:0000256" key="10">
    <source>
        <dbReference type="SAM" id="Phobius"/>
    </source>
</evidence>
<dbReference type="PANTHER" id="PTHR22777">
    <property type="entry name" value="HEMOLYSIN-RELATED"/>
    <property type="match status" value="1"/>
</dbReference>
<dbReference type="SMART" id="SM01091">
    <property type="entry name" value="CorC_HlyC"/>
    <property type="match status" value="1"/>
</dbReference>
<keyword evidence="7 9" id="KW-0472">Membrane</keyword>
<dbReference type="Pfam" id="PF00571">
    <property type="entry name" value="CBS"/>
    <property type="match status" value="2"/>
</dbReference>
<dbReference type="InterPro" id="IPR005170">
    <property type="entry name" value="Transptr-assoc_dom"/>
</dbReference>
<evidence type="ECO:0000256" key="6">
    <source>
        <dbReference type="ARBA" id="ARBA00023122"/>
    </source>
</evidence>
<feature type="transmembrane region" description="Helical" evidence="10">
    <location>
        <begin position="58"/>
        <end position="81"/>
    </location>
</feature>
<evidence type="ECO:0000259" key="11">
    <source>
        <dbReference type="PROSITE" id="PS51371"/>
    </source>
</evidence>
<evidence type="ECO:0000313" key="13">
    <source>
        <dbReference type="EMBL" id="NOJ46524.1"/>
    </source>
</evidence>
<feature type="transmembrane region" description="Helical" evidence="10">
    <location>
        <begin position="101"/>
        <end position="122"/>
    </location>
</feature>
<dbReference type="Pfam" id="PF03471">
    <property type="entry name" value="CorC_HlyC"/>
    <property type="match status" value="1"/>
</dbReference>
<comment type="caution">
    <text evidence="13">The sequence shown here is derived from an EMBL/GenBank/DDBJ whole genome shotgun (WGS) entry which is preliminary data.</text>
</comment>
<keyword evidence="14" id="KW-1185">Reference proteome</keyword>
<dbReference type="Proteomes" id="UP000528734">
    <property type="component" value="Unassembled WGS sequence"/>
</dbReference>
<dbReference type="Pfam" id="PF01595">
    <property type="entry name" value="CNNM"/>
    <property type="match status" value="1"/>
</dbReference>
<dbReference type="InterPro" id="IPR002550">
    <property type="entry name" value="CNNM"/>
</dbReference>
<evidence type="ECO:0000256" key="2">
    <source>
        <dbReference type="ARBA" id="ARBA00006446"/>
    </source>
</evidence>
<comment type="similarity">
    <text evidence="2">Belongs to the UPF0053 family. Hemolysin C subfamily.</text>
</comment>
<comment type="subcellular location">
    <subcellularLocation>
        <location evidence="1">Membrane</location>
        <topology evidence="1">Multi-pass membrane protein</topology>
    </subcellularLocation>
</comment>
<evidence type="ECO:0000256" key="3">
    <source>
        <dbReference type="ARBA" id="ARBA00022692"/>
    </source>
</evidence>
<keyword evidence="4" id="KW-0677">Repeat</keyword>
<evidence type="ECO:0000256" key="7">
    <source>
        <dbReference type="ARBA" id="ARBA00023136"/>
    </source>
</evidence>
<evidence type="ECO:0000259" key="12">
    <source>
        <dbReference type="PROSITE" id="PS51846"/>
    </source>
</evidence>